<gene>
    <name evidence="2" type="ORF">PMPNAOBH_00005</name>
</gene>
<evidence type="ECO:0000256" key="1">
    <source>
        <dbReference type="SAM" id="Phobius"/>
    </source>
</evidence>
<dbReference type="EMBL" id="KX960109">
    <property type="protein sequence ID" value="ARO45646.1"/>
    <property type="molecule type" value="Genomic_DNA"/>
</dbReference>
<dbReference type="AlphaFoldDB" id="A0A288W2K1"/>
<geneLocation type="plasmid" evidence="2">
    <name>pCREC-A6-NDM</name>
</geneLocation>
<name>A0A288W2K1_ECOLX</name>
<organism evidence="2">
    <name type="scientific">Escherichia coli</name>
    <dbReference type="NCBI Taxonomy" id="562"/>
    <lineage>
        <taxon>Bacteria</taxon>
        <taxon>Pseudomonadati</taxon>
        <taxon>Pseudomonadota</taxon>
        <taxon>Gammaproteobacteria</taxon>
        <taxon>Enterobacterales</taxon>
        <taxon>Enterobacteriaceae</taxon>
        <taxon>Escherichia</taxon>
    </lineage>
</organism>
<keyword evidence="2" id="KW-0614">Plasmid</keyword>
<keyword evidence="1" id="KW-0472">Membrane</keyword>
<proteinExistence type="predicted"/>
<accession>A0A288W2K1</accession>
<keyword evidence="1" id="KW-0812">Transmembrane</keyword>
<protein>
    <submittedName>
        <fullName evidence="2">Uncharacterized protein</fullName>
    </submittedName>
</protein>
<feature type="transmembrane region" description="Helical" evidence="1">
    <location>
        <begin position="61"/>
        <end position="81"/>
    </location>
</feature>
<sequence length="224" mass="24331">MNHEPEGRSSYNIINSVLKNKTDSYTVYAWVFPDHGGRLRTPYSAFRSGTSPQFKALPFRYPLAFILSSLILLLSASAFPFETLCRIAFRIPYSLFLSFRGIFHHGTSLLAASANHLCQSLRLPRSMACSRYPLPALSAPSTGSSASSVHAATSAFPAGIRSSTYRCTATGSGFLLPGVGFQQGGADVHSDGFINYLAQLLRHMEAVKGDFSTALGKWIRAALI</sequence>
<reference evidence="2" key="1">
    <citation type="submission" date="2016-10" db="EMBL/GenBank/DDBJ databases">
        <title>Molecular epidemiology of clinical carbapenem-resistent Enterobacteriaceae (CRE) strains in China.</title>
        <authorList>
            <person name="Zhang R."/>
            <person name="Liu L."/>
            <person name="Li R."/>
            <person name="Dong N."/>
            <person name="Zhou H."/>
            <person name="Chan E.W."/>
            <person name="Li J."/>
            <person name="Fang Y."/>
            <person name="Li Y."/>
            <person name="Liao K."/>
            <person name="Chen S."/>
        </authorList>
    </citation>
    <scope>NUCLEOTIDE SEQUENCE</scope>
    <source>
        <strain evidence="2">CREC-A6</strain>
        <plasmid evidence="2">pCREC-A6-NDM</plasmid>
    </source>
</reference>
<evidence type="ECO:0000313" key="2">
    <source>
        <dbReference type="EMBL" id="ARO45646.1"/>
    </source>
</evidence>
<keyword evidence="1" id="KW-1133">Transmembrane helix</keyword>